<evidence type="ECO:0000313" key="8">
    <source>
        <dbReference type="Proteomes" id="UP001056132"/>
    </source>
</evidence>
<evidence type="ECO:0000256" key="2">
    <source>
        <dbReference type="ARBA" id="ARBA00023125"/>
    </source>
</evidence>
<feature type="domain" description="HTH araC/xylS-type" evidence="4">
    <location>
        <begin position="220"/>
        <end position="321"/>
    </location>
</feature>
<dbReference type="GO" id="GO:0043565">
    <property type="term" value="F:sequence-specific DNA binding"/>
    <property type="evidence" value="ECO:0007669"/>
    <property type="project" value="InterPro"/>
</dbReference>
<accession>A0AAE9I2F8</accession>
<dbReference type="Proteomes" id="UP001056132">
    <property type="component" value="Chromosome 1"/>
</dbReference>
<protein>
    <submittedName>
        <fullName evidence="6">Helix-turn-helix domain-containing protein</fullName>
    </submittedName>
</protein>
<evidence type="ECO:0000259" key="4">
    <source>
        <dbReference type="PROSITE" id="PS01124"/>
    </source>
</evidence>
<dbReference type="EMBL" id="VCIZ01000001">
    <property type="protein sequence ID" value="TSP14602.1"/>
    <property type="molecule type" value="Genomic_DNA"/>
</dbReference>
<name>A0AAE9I2F8_9BURK</name>
<proteinExistence type="predicted"/>
<keyword evidence="3" id="KW-0804">Transcription</keyword>
<keyword evidence="7" id="KW-1185">Reference proteome</keyword>
<dbReference type="PANTHER" id="PTHR46796:SF12">
    <property type="entry name" value="HTH-TYPE DNA-BINDING TRANSCRIPTIONAL ACTIVATOR EUTR"/>
    <property type="match status" value="1"/>
</dbReference>
<dbReference type="GO" id="GO:0003700">
    <property type="term" value="F:DNA-binding transcription factor activity"/>
    <property type="evidence" value="ECO:0007669"/>
    <property type="project" value="InterPro"/>
</dbReference>
<dbReference type="Pfam" id="PF12833">
    <property type="entry name" value="HTH_18"/>
    <property type="match status" value="1"/>
</dbReference>
<keyword evidence="2" id="KW-0238">DNA-binding</keyword>
<evidence type="ECO:0000313" key="6">
    <source>
        <dbReference type="EMBL" id="URF05300.1"/>
    </source>
</evidence>
<dbReference type="InterPro" id="IPR050204">
    <property type="entry name" value="AraC_XylS_family_regulators"/>
</dbReference>
<dbReference type="AlphaFoldDB" id="A0AAE9I2F8"/>
<dbReference type="RefSeq" id="WP_144195942.1">
    <property type="nucleotide sequence ID" value="NZ_CAJPVH010000007.1"/>
</dbReference>
<dbReference type="KEGG" id="ccam:M5D45_05640"/>
<evidence type="ECO:0000313" key="5">
    <source>
        <dbReference type="EMBL" id="TSP14602.1"/>
    </source>
</evidence>
<reference evidence="6" key="3">
    <citation type="submission" date="2022-05" db="EMBL/GenBank/DDBJ databases">
        <authorList>
            <person name="Kunte H.-J."/>
        </authorList>
    </citation>
    <scope>NUCLEOTIDE SEQUENCE</scope>
    <source>
        <strain evidence="6">G5</strain>
    </source>
</reference>
<evidence type="ECO:0000256" key="1">
    <source>
        <dbReference type="ARBA" id="ARBA00023015"/>
    </source>
</evidence>
<dbReference type="SMART" id="SM00342">
    <property type="entry name" value="HTH_ARAC"/>
    <property type="match status" value="1"/>
</dbReference>
<dbReference type="InterPro" id="IPR009057">
    <property type="entry name" value="Homeodomain-like_sf"/>
</dbReference>
<dbReference type="Proteomes" id="UP000318943">
    <property type="component" value="Unassembled WGS sequence"/>
</dbReference>
<evidence type="ECO:0000256" key="3">
    <source>
        <dbReference type="ARBA" id="ARBA00023163"/>
    </source>
</evidence>
<dbReference type="InterPro" id="IPR018060">
    <property type="entry name" value="HTH_AraC"/>
</dbReference>
<evidence type="ECO:0000313" key="7">
    <source>
        <dbReference type="Proteomes" id="UP000318943"/>
    </source>
</evidence>
<dbReference type="EMBL" id="CP097330">
    <property type="protein sequence ID" value="URF05300.1"/>
    <property type="molecule type" value="Genomic_DNA"/>
</dbReference>
<dbReference type="PROSITE" id="PS01124">
    <property type="entry name" value="HTH_ARAC_FAMILY_2"/>
    <property type="match status" value="1"/>
</dbReference>
<organism evidence="6 8">
    <name type="scientific">Cupriavidus campinensis</name>
    <dbReference type="NCBI Taxonomy" id="151783"/>
    <lineage>
        <taxon>Bacteria</taxon>
        <taxon>Pseudomonadati</taxon>
        <taxon>Pseudomonadota</taxon>
        <taxon>Betaproteobacteria</taxon>
        <taxon>Burkholderiales</taxon>
        <taxon>Burkholderiaceae</taxon>
        <taxon>Cupriavidus</taxon>
    </lineage>
</organism>
<sequence length="338" mass="37565">MAEPNRLPDRHAAGWLDVATSDADDAARIQRQWMPMQYDQLDGGAFAGRFRMLRTDHTLVVTELQNRTVLKQQHSPTDYCTISLIRKVSGRGRCGLDTLSGQSVGYMPGGRDYEVQLPPSEILYFGFDQRRLMQAAEVLGYDMPANGNRPVFLDGLDAAGLNRMADTLMALRDRAAADPTATVNRQYLDDVVLERALEILVRAPSGATPVHVINMHRITQHARALIDSSPNEPWTVMTLCQALHVSRATLQRAFQRHYGMSPLAYLRIRRLNGARRALQAGRGTSATVSSVAMHWGFFHLSRFAQDYCQLFGELPSTTLGTQWPAASTAPIPVSERSS</sequence>
<gene>
    <name evidence="5" type="ORF">FGG12_02855</name>
    <name evidence="6" type="ORF">M5D45_05640</name>
</gene>
<reference evidence="5 7" key="1">
    <citation type="submission" date="2019-05" db="EMBL/GenBank/DDBJ databases">
        <title>Whole genome sequence analysis of Cupriavidus campinensis S14E4C strain.</title>
        <authorList>
            <person name="Abbaszade G."/>
            <person name="Szabo A."/>
            <person name="Toumi M."/>
            <person name="Toth E."/>
        </authorList>
    </citation>
    <scope>NUCLEOTIDE SEQUENCE [LARGE SCALE GENOMIC DNA]</scope>
    <source>
        <strain evidence="5 7">S14E4C</strain>
    </source>
</reference>
<dbReference type="PANTHER" id="PTHR46796">
    <property type="entry name" value="HTH-TYPE TRANSCRIPTIONAL ACTIVATOR RHAS-RELATED"/>
    <property type="match status" value="1"/>
</dbReference>
<dbReference type="SUPFAM" id="SSF46689">
    <property type="entry name" value="Homeodomain-like"/>
    <property type="match status" value="1"/>
</dbReference>
<reference evidence="6" key="2">
    <citation type="journal article" date="2022" name="Microbiol. Resour. Announc.">
        <title>Genome Sequence of Cupriavidus campinensis Strain G5, a Member of a Bacterial Consortium Capable of Polyethylene Degradation.</title>
        <authorList>
            <person name="Schneider B."/>
            <person name="Pfeiffer F."/>
            <person name="Dyall-Smith M."/>
            <person name="Kunte H.J."/>
        </authorList>
    </citation>
    <scope>NUCLEOTIDE SEQUENCE</scope>
    <source>
        <strain evidence="6">G5</strain>
    </source>
</reference>
<dbReference type="Gene3D" id="1.10.10.60">
    <property type="entry name" value="Homeodomain-like"/>
    <property type="match status" value="1"/>
</dbReference>
<keyword evidence="1" id="KW-0805">Transcription regulation</keyword>